<dbReference type="KEGG" id="eaj:Q3M24_20475"/>
<dbReference type="EMBL" id="CP159373">
    <property type="protein sequence ID" value="XCN72640.1"/>
    <property type="molecule type" value="Genomic_DNA"/>
</dbReference>
<accession>A0AAU8LU15</accession>
<reference evidence="1" key="1">
    <citation type="journal article" date="2024" name="Syst. Appl. Microbiol.">
        <title>First single-strain enrichments of Electrothrix cable bacteria, description of E. aestuarii sp. nov. and E. rattekaaiensis sp. nov., and proposal of a cable bacteria taxonomy following the rules of the SeqCode.</title>
        <authorList>
            <person name="Plum-Jensen L.E."/>
            <person name="Schramm A."/>
            <person name="Marshall I.P.G."/>
        </authorList>
    </citation>
    <scope>NUCLEOTIDE SEQUENCE</scope>
    <source>
        <strain evidence="1">Rat1</strain>
    </source>
</reference>
<gene>
    <name evidence="1" type="ORF">Q3M24_20475</name>
</gene>
<name>A0AAU8LU15_9BACT</name>
<organism evidence="1">
    <name type="scientific">Candidatus Electrothrix aestuarii</name>
    <dbReference type="NCBI Taxonomy" id="3062594"/>
    <lineage>
        <taxon>Bacteria</taxon>
        <taxon>Pseudomonadati</taxon>
        <taxon>Thermodesulfobacteriota</taxon>
        <taxon>Desulfobulbia</taxon>
        <taxon>Desulfobulbales</taxon>
        <taxon>Desulfobulbaceae</taxon>
        <taxon>Candidatus Electrothrix</taxon>
    </lineage>
</organism>
<dbReference type="AlphaFoldDB" id="A0AAU8LU15"/>
<sequence length="174" mass="20640">MPRKKPITLPRGWEERIKKASERYRVLPFENDWPRRMSLTLKIREKGVIFTRTIALAMPVTEHDEQGKDFTACIIREKRMTDCLMTRKGYLKVLEALSSITLPAIQPSQSPFCTMNRDILFILEIGDPFNPQRSRFQWKNPGREATHCLEYIWELFVRVIRERNPNVRLDDFMA</sequence>
<protein>
    <submittedName>
        <fullName evidence="1">Uncharacterized protein</fullName>
    </submittedName>
</protein>
<proteinExistence type="predicted"/>
<evidence type="ECO:0000313" key="1">
    <source>
        <dbReference type="EMBL" id="XCN72640.1"/>
    </source>
</evidence>
<reference evidence="1" key="2">
    <citation type="submission" date="2024-06" db="EMBL/GenBank/DDBJ databases">
        <authorList>
            <person name="Plum-Jensen L.E."/>
            <person name="Schramm A."/>
            <person name="Marshall I.P.G."/>
        </authorList>
    </citation>
    <scope>NUCLEOTIDE SEQUENCE</scope>
    <source>
        <strain evidence="1">Rat1</strain>
    </source>
</reference>